<dbReference type="AlphaFoldDB" id="A0A5C6CFD8"/>
<dbReference type="Pfam" id="PF07030">
    <property type="entry name" value="Phage_Mu_Gp36"/>
    <property type="match status" value="1"/>
</dbReference>
<sequence length="169" mass="18970">MNLYCTADDLNRYLSADGVTAFSDHDDDGFGDSGIVDDCIGRASREIDASALRRYEESRLVGNATLNDWAVVMACRSLCLRRGNMPPESLEMEFHRIVDPDTGFLARLASGRYKLPGLPQKPGNEPTFSNLTVDRRYRNERIRVVRQSSSPEPSTRERDEAKSAVFYDG</sequence>
<organism evidence="2 3">
    <name type="scientific">Novipirellula galeiformis</name>
    <dbReference type="NCBI Taxonomy" id="2528004"/>
    <lineage>
        <taxon>Bacteria</taxon>
        <taxon>Pseudomonadati</taxon>
        <taxon>Planctomycetota</taxon>
        <taxon>Planctomycetia</taxon>
        <taxon>Pirellulales</taxon>
        <taxon>Pirellulaceae</taxon>
        <taxon>Novipirellula</taxon>
    </lineage>
</organism>
<evidence type="ECO:0008006" key="4">
    <source>
        <dbReference type="Google" id="ProtNLM"/>
    </source>
</evidence>
<reference evidence="2 3" key="1">
    <citation type="submission" date="2019-02" db="EMBL/GenBank/DDBJ databases">
        <title>Deep-cultivation of Planctomycetes and their phenomic and genomic characterization uncovers novel biology.</title>
        <authorList>
            <person name="Wiegand S."/>
            <person name="Jogler M."/>
            <person name="Boedeker C."/>
            <person name="Pinto D."/>
            <person name="Vollmers J."/>
            <person name="Rivas-Marin E."/>
            <person name="Kohn T."/>
            <person name="Peeters S.H."/>
            <person name="Heuer A."/>
            <person name="Rast P."/>
            <person name="Oberbeckmann S."/>
            <person name="Bunk B."/>
            <person name="Jeske O."/>
            <person name="Meyerdierks A."/>
            <person name="Storesund J.E."/>
            <person name="Kallscheuer N."/>
            <person name="Luecker S."/>
            <person name="Lage O.M."/>
            <person name="Pohl T."/>
            <person name="Merkel B.J."/>
            <person name="Hornburger P."/>
            <person name="Mueller R.-W."/>
            <person name="Bruemmer F."/>
            <person name="Labrenz M."/>
            <person name="Spormann A.M."/>
            <person name="Op Den Camp H."/>
            <person name="Overmann J."/>
            <person name="Amann R."/>
            <person name="Jetten M.S.M."/>
            <person name="Mascher T."/>
            <person name="Medema M.H."/>
            <person name="Devos D.P."/>
            <person name="Kaster A.-K."/>
            <person name="Ovreas L."/>
            <person name="Rohde M."/>
            <person name="Galperin M.Y."/>
            <person name="Jogler C."/>
        </authorList>
    </citation>
    <scope>NUCLEOTIDE SEQUENCE [LARGE SCALE GENOMIC DNA]</scope>
    <source>
        <strain evidence="2 3">Pla52o</strain>
    </source>
</reference>
<dbReference type="RefSeq" id="WP_146595623.1">
    <property type="nucleotide sequence ID" value="NZ_SJPT01000005.1"/>
</dbReference>
<accession>A0A5C6CFD8</accession>
<keyword evidence="3" id="KW-1185">Reference proteome</keyword>
<evidence type="ECO:0000313" key="2">
    <source>
        <dbReference type="EMBL" id="TWU22457.1"/>
    </source>
</evidence>
<evidence type="ECO:0000256" key="1">
    <source>
        <dbReference type="SAM" id="MobiDB-lite"/>
    </source>
</evidence>
<protein>
    <recommendedName>
        <fullName evidence="4">DUF1320 domain-containing protein</fullName>
    </recommendedName>
</protein>
<feature type="region of interest" description="Disordered" evidence="1">
    <location>
        <begin position="145"/>
        <end position="169"/>
    </location>
</feature>
<name>A0A5C6CFD8_9BACT</name>
<dbReference type="InterPro" id="IPR009752">
    <property type="entry name" value="Phage_Mu_GpJ"/>
</dbReference>
<dbReference type="EMBL" id="SJPT01000005">
    <property type="protein sequence ID" value="TWU22457.1"/>
    <property type="molecule type" value="Genomic_DNA"/>
</dbReference>
<evidence type="ECO:0000313" key="3">
    <source>
        <dbReference type="Proteomes" id="UP000316304"/>
    </source>
</evidence>
<gene>
    <name evidence="2" type="ORF">Pla52o_35130</name>
</gene>
<dbReference type="Proteomes" id="UP000316304">
    <property type="component" value="Unassembled WGS sequence"/>
</dbReference>
<comment type="caution">
    <text evidence="2">The sequence shown here is derived from an EMBL/GenBank/DDBJ whole genome shotgun (WGS) entry which is preliminary data.</text>
</comment>
<proteinExistence type="predicted"/>